<name>A0AAD4G8I7_BOLED</name>
<dbReference type="Proteomes" id="UP001194468">
    <property type="component" value="Unassembled WGS sequence"/>
</dbReference>
<feature type="region of interest" description="Disordered" evidence="1">
    <location>
        <begin position="1"/>
        <end position="106"/>
    </location>
</feature>
<protein>
    <submittedName>
        <fullName evidence="2">Uncharacterized protein</fullName>
    </submittedName>
</protein>
<evidence type="ECO:0000256" key="1">
    <source>
        <dbReference type="SAM" id="MobiDB-lite"/>
    </source>
</evidence>
<organism evidence="2 4">
    <name type="scientific">Boletus edulis BED1</name>
    <dbReference type="NCBI Taxonomy" id="1328754"/>
    <lineage>
        <taxon>Eukaryota</taxon>
        <taxon>Fungi</taxon>
        <taxon>Dikarya</taxon>
        <taxon>Basidiomycota</taxon>
        <taxon>Agaricomycotina</taxon>
        <taxon>Agaricomycetes</taxon>
        <taxon>Agaricomycetidae</taxon>
        <taxon>Boletales</taxon>
        <taxon>Boletineae</taxon>
        <taxon>Boletaceae</taxon>
        <taxon>Boletoideae</taxon>
        <taxon>Boletus</taxon>
    </lineage>
</organism>
<reference evidence="2" key="1">
    <citation type="submission" date="2019-10" db="EMBL/GenBank/DDBJ databases">
        <authorList>
            <consortium name="DOE Joint Genome Institute"/>
            <person name="Kuo A."/>
            <person name="Miyauchi S."/>
            <person name="Kiss E."/>
            <person name="Drula E."/>
            <person name="Kohler A."/>
            <person name="Sanchez-Garcia M."/>
            <person name="Andreopoulos B."/>
            <person name="Barry K.W."/>
            <person name="Bonito G."/>
            <person name="Buee M."/>
            <person name="Carver A."/>
            <person name="Chen C."/>
            <person name="Cichocki N."/>
            <person name="Clum A."/>
            <person name="Culley D."/>
            <person name="Crous P.W."/>
            <person name="Fauchery L."/>
            <person name="Girlanda M."/>
            <person name="Hayes R."/>
            <person name="Keri Z."/>
            <person name="LaButti K."/>
            <person name="Lipzen A."/>
            <person name="Lombard V."/>
            <person name="Magnuson J."/>
            <person name="Maillard F."/>
            <person name="Morin E."/>
            <person name="Murat C."/>
            <person name="Nolan M."/>
            <person name="Ohm R."/>
            <person name="Pangilinan J."/>
            <person name="Pereira M."/>
            <person name="Perotto S."/>
            <person name="Peter M."/>
            <person name="Riley R."/>
            <person name="Sitrit Y."/>
            <person name="Stielow B."/>
            <person name="Szollosi G."/>
            <person name="Zifcakova L."/>
            <person name="Stursova M."/>
            <person name="Spatafora J.W."/>
            <person name="Tedersoo L."/>
            <person name="Vaario L.-M."/>
            <person name="Yamada A."/>
            <person name="Yan M."/>
            <person name="Wang P."/>
            <person name="Xu J."/>
            <person name="Bruns T."/>
            <person name="Baldrian P."/>
            <person name="Vilgalys R."/>
            <person name="Henrissat B."/>
            <person name="Grigoriev I.V."/>
            <person name="Hibbett D."/>
            <person name="Nagy L.G."/>
            <person name="Martin F.M."/>
        </authorList>
    </citation>
    <scope>NUCLEOTIDE SEQUENCE</scope>
    <source>
        <strain evidence="2">BED1</strain>
    </source>
</reference>
<comment type="caution">
    <text evidence="2">The sequence shown here is derived from an EMBL/GenBank/DDBJ whole genome shotgun (WGS) entry which is preliminary data.</text>
</comment>
<dbReference type="EMBL" id="WHUW01000075">
    <property type="protein sequence ID" value="KAF8428065.1"/>
    <property type="molecule type" value="Genomic_DNA"/>
</dbReference>
<dbReference type="EMBL" id="WHUW01000016">
    <property type="protein sequence ID" value="KAF8438344.1"/>
    <property type="molecule type" value="Genomic_DNA"/>
</dbReference>
<proteinExistence type="predicted"/>
<feature type="compositionally biased region" description="Polar residues" evidence="1">
    <location>
        <begin position="21"/>
        <end position="30"/>
    </location>
</feature>
<sequence>MITMILKKIRSPESPRMARPTTDSTVTQSLPAILVTPPAILRGRSAAPRHRATTPDNTTVSQSSTHPAYSPSRAHTTHVLATSSLPPRGLRLSKLPTRRDQALASA</sequence>
<feature type="compositionally biased region" description="Basic and acidic residues" evidence="1">
    <location>
        <begin position="97"/>
        <end position="106"/>
    </location>
</feature>
<reference evidence="2" key="2">
    <citation type="journal article" date="2020" name="Nat. Commun.">
        <title>Large-scale genome sequencing of mycorrhizal fungi provides insights into the early evolution of symbiotic traits.</title>
        <authorList>
            <person name="Miyauchi S."/>
            <person name="Kiss E."/>
            <person name="Kuo A."/>
            <person name="Drula E."/>
            <person name="Kohler A."/>
            <person name="Sanchez-Garcia M."/>
            <person name="Morin E."/>
            <person name="Andreopoulos B."/>
            <person name="Barry K.W."/>
            <person name="Bonito G."/>
            <person name="Buee M."/>
            <person name="Carver A."/>
            <person name="Chen C."/>
            <person name="Cichocki N."/>
            <person name="Clum A."/>
            <person name="Culley D."/>
            <person name="Crous P.W."/>
            <person name="Fauchery L."/>
            <person name="Girlanda M."/>
            <person name="Hayes R.D."/>
            <person name="Keri Z."/>
            <person name="LaButti K."/>
            <person name="Lipzen A."/>
            <person name="Lombard V."/>
            <person name="Magnuson J."/>
            <person name="Maillard F."/>
            <person name="Murat C."/>
            <person name="Nolan M."/>
            <person name="Ohm R.A."/>
            <person name="Pangilinan J."/>
            <person name="Pereira M.F."/>
            <person name="Perotto S."/>
            <person name="Peter M."/>
            <person name="Pfister S."/>
            <person name="Riley R."/>
            <person name="Sitrit Y."/>
            <person name="Stielow J.B."/>
            <person name="Szollosi G."/>
            <person name="Zifcakova L."/>
            <person name="Stursova M."/>
            <person name="Spatafora J.W."/>
            <person name="Tedersoo L."/>
            <person name="Vaario L.M."/>
            <person name="Yamada A."/>
            <person name="Yan M."/>
            <person name="Wang P."/>
            <person name="Xu J."/>
            <person name="Bruns T."/>
            <person name="Baldrian P."/>
            <person name="Vilgalys R."/>
            <person name="Dunand C."/>
            <person name="Henrissat B."/>
            <person name="Grigoriev I.V."/>
            <person name="Hibbett D."/>
            <person name="Nagy L.G."/>
            <person name="Martin F.M."/>
        </authorList>
    </citation>
    <scope>NUCLEOTIDE SEQUENCE</scope>
    <source>
        <strain evidence="2">BED1</strain>
    </source>
</reference>
<keyword evidence="4" id="KW-1185">Reference proteome</keyword>
<gene>
    <name evidence="3" type="ORF">L210DRAFT_3543624</name>
    <name evidence="2" type="ORF">L210DRAFT_3564502</name>
</gene>
<evidence type="ECO:0000313" key="3">
    <source>
        <dbReference type="EMBL" id="KAF8438344.1"/>
    </source>
</evidence>
<evidence type="ECO:0000313" key="4">
    <source>
        <dbReference type="Proteomes" id="UP001194468"/>
    </source>
</evidence>
<evidence type="ECO:0000313" key="2">
    <source>
        <dbReference type="EMBL" id="KAF8428065.1"/>
    </source>
</evidence>
<accession>A0AAD4G8I7</accession>
<feature type="compositionally biased region" description="Polar residues" evidence="1">
    <location>
        <begin position="54"/>
        <end position="67"/>
    </location>
</feature>
<dbReference type="AlphaFoldDB" id="A0AAD4G8I7"/>